<dbReference type="PROSITE" id="PS51470">
    <property type="entry name" value="FG_GAP"/>
    <property type="match status" value="1"/>
</dbReference>
<dbReference type="SUPFAM" id="SSF69318">
    <property type="entry name" value="Integrin alpha N-terminal domain"/>
    <property type="match status" value="2"/>
</dbReference>
<evidence type="ECO:0000256" key="2">
    <source>
        <dbReference type="ARBA" id="ARBA00022737"/>
    </source>
</evidence>
<feature type="non-terminal residue" evidence="4">
    <location>
        <position position="1"/>
    </location>
</feature>
<name>A0A381XZN5_9ZZZZ</name>
<reference evidence="4" key="1">
    <citation type="submission" date="2018-05" db="EMBL/GenBank/DDBJ databases">
        <authorList>
            <person name="Lanie J.A."/>
            <person name="Ng W.-L."/>
            <person name="Kazmierczak K.M."/>
            <person name="Andrzejewski T.M."/>
            <person name="Davidsen T.M."/>
            <person name="Wayne K.J."/>
            <person name="Tettelin H."/>
            <person name="Glass J.I."/>
            <person name="Rusch D."/>
            <person name="Podicherti R."/>
            <person name="Tsui H.-C.T."/>
            <person name="Winkler M.E."/>
        </authorList>
    </citation>
    <scope>NUCLEOTIDE SEQUENCE</scope>
</reference>
<keyword evidence="2" id="KW-0677">Repeat</keyword>
<keyword evidence="1" id="KW-0732">Signal</keyword>
<dbReference type="InterPro" id="IPR013517">
    <property type="entry name" value="FG-GAP"/>
</dbReference>
<sequence>MIPIRGSGIVLLAIAVIFVAPLTAQEPNFGRAIAMTPTDLVIGQPVNWYGPGTVYAYSASQEGWEEPQLLTAPDSSRMDDFGRAIAVDSNTMAIGTPRKHDQDGAVYVFTRPGTDSPWAITATITPARDESLGQLGTALALRGNELLVGAPTTGRSGVVYHYRRSGGTWSLETTITPEGEVEGFGTALTWDGNELLVGAPTSDDGRGRVYAASQLENGGWGEARQVELIGTANNEDARAGTSITLANGHALVGAPGTAAVAVLRVSDDGAWFHTETLDAPEEPDGSQFGFSLGLVGDELWVGAPGMDRRNGRVFRFTSSNDVSWGNPQRLDPDDTSGASWPLGFGYSVASAGDRAVVSMPNRDFGEGRVMTLTRGTSGWSADEVLAGEIYRIGSALEQGDRCDGGQMTEFPCTNMELVSHMTVDDLGGERGVWVNDVWGWTDPESGSRYALVARR</sequence>
<evidence type="ECO:0000256" key="3">
    <source>
        <dbReference type="ARBA" id="ARBA00023180"/>
    </source>
</evidence>
<dbReference type="InterPro" id="IPR013519">
    <property type="entry name" value="Int_alpha_beta-p"/>
</dbReference>
<evidence type="ECO:0000313" key="4">
    <source>
        <dbReference type="EMBL" id="SVA70259.1"/>
    </source>
</evidence>
<proteinExistence type="predicted"/>
<dbReference type="PANTHER" id="PTHR36220">
    <property type="entry name" value="UNNAMED PRODUCT"/>
    <property type="match status" value="1"/>
</dbReference>
<dbReference type="EMBL" id="UINC01016977">
    <property type="protein sequence ID" value="SVA70259.1"/>
    <property type="molecule type" value="Genomic_DNA"/>
</dbReference>
<evidence type="ECO:0008006" key="5">
    <source>
        <dbReference type="Google" id="ProtNLM"/>
    </source>
</evidence>
<dbReference type="Gene3D" id="2.130.10.130">
    <property type="entry name" value="Integrin alpha, N-terminal"/>
    <property type="match status" value="2"/>
</dbReference>
<keyword evidence="3" id="KW-0325">Glycoprotein</keyword>
<dbReference type="SMART" id="SM00191">
    <property type="entry name" value="Int_alpha"/>
    <property type="match status" value="6"/>
</dbReference>
<dbReference type="InterPro" id="IPR028994">
    <property type="entry name" value="Integrin_alpha_N"/>
</dbReference>
<dbReference type="Pfam" id="PF14312">
    <property type="entry name" value="FG-GAP_2"/>
    <property type="match status" value="1"/>
</dbReference>
<feature type="non-terminal residue" evidence="4">
    <location>
        <position position="455"/>
    </location>
</feature>
<protein>
    <recommendedName>
        <fullName evidence="5">Phytase-like domain-containing protein</fullName>
    </recommendedName>
</protein>
<dbReference type="AlphaFoldDB" id="A0A381XZN5"/>
<organism evidence="4">
    <name type="scientific">marine metagenome</name>
    <dbReference type="NCBI Taxonomy" id="408172"/>
    <lineage>
        <taxon>unclassified sequences</taxon>
        <taxon>metagenomes</taxon>
        <taxon>ecological metagenomes</taxon>
    </lineage>
</organism>
<dbReference type="PANTHER" id="PTHR36220:SF1">
    <property type="entry name" value="GAMMA TUBULIN COMPLEX COMPONENT C-TERMINAL DOMAIN-CONTAINING PROTEIN"/>
    <property type="match status" value="1"/>
</dbReference>
<gene>
    <name evidence="4" type="ORF">METZ01_LOCUS123113</name>
</gene>
<accession>A0A381XZN5</accession>
<evidence type="ECO:0000256" key="1">
    <source>
        <dbReference type="ARBA" id="ARBA00022729"/>
    </source>
</evidence>